<sequence>MSPIFFTKSWRTAAVGAAVAMVAGLLGPVGAADAAPQDDILDQLKRIPGLTVLSEGTPPAPEHRYFVLAYTQPVDHRRPDGATFQQRFSLVHKAVDRPMILHTTGYGLYPTSFRTETTQLVGGNQISTEQRFFPPSRPEPVNWDQLTIWQAATDHHRLVNALKPLYAKKWLSSGASKGGMASVYHSRFYPGDVDGVVAYVAPNDRDNDEDSAYDRFFASVGPEACRTALADLQVEAFKRRPEMVALLTQYAAKFGWTYDKIVGSLDQAFEKSVMMLGWAFWQFLGQGECAKVPPVSASTQEIFEYIDKTVSFGSFGDNDLGQMTPYYFHAMTELGWPQPQFAHVRPYLKYPDSSSVYSNVPPDLHRAHNPEPMLDVDRWVRTSAQRIMFVYGENDPWSAERFTPSPYDSHLYTAPGAHHGAKISLLAAGDRLVATDIVRRWADVGFETAGTGPVINPAELEVVRAPLPF</sequence>
<dbReference type="Proteomes" id="UP000093695">
    <property type="component" value="Chromosome"/>
</dbReference>
<evidence type="ECO:0000313" key="6">
    <source>
        <dbReference type="Proteomes" id="UP000093695"/>
    </source>
</evidence>
<protein>
    <recommendedName>
        <fullName evidence="7">Aminopeptidase</fullName>
    </recommendedName>
</protein>
<dbReference type="GO" id="GO:0008239">
    <property type="term" value="F:dipeptidyl-peptidase activity"/>
    <property type="evidence" value="ECO:0007669"/>
    <property type="project" value="TreeGrafter"/>
</dbReference>
<accession>A0A193BY54</accession>
<feature type="signal peptide" evidence="4">
    <location>
        <begin position="1"/>
        <end position="31"/>
    </location>
</feature>
<keyword evidence="1" id="KW-0645">Protease</keyword>
<dbReference type="STRING" id="31958.SD37_16970"/>
<dbReference type="InterPro" id="IPR029058">
    <property type="entry name" value="AB_hydrolase_fold"/>
</dbReference>
<dbReference type="ESTHER" id="amyor-a0a193by54">
    <property type="family name" value="Peptidase_S37"/>
</dbReference>
<evidence type="ECO:0000256" key="4">
    <source>
        <dbReference type="SAM" id="SignalP"/>
    </source>
</evidence>
<dbReference type="AlphaFoldDB" id="A0A193BY54"/>
<proteinExistence type="predicted"/>
<evidence type="ECO:0000256" key="3">
    <source>
        <dbReference type="ARBA" id="ARBA00022801"/>
    </source>
</evidence>
<dbReference type="SUPFAM" id="SSF53474">
    <property type="entry name" value="alpha/beta-Hydrolases"/>
    <property type="match status" value="1"/>
</dbReference>
<dbReference type="EMBL" id="CP016174">
    <property type="protein sequence ID" value="ANN17166.1"/>
    <property type="molecule type" value="Genomic_DNA"/>
</dbReference>
<dbReference type="PANTHER" id="PTHR11010">
    <property type="entry name" value="PROTEASE S28 PRO-X CARBOXYPEPTIDASE-RELATED"/>
    <property type="match status" value="1"/>
</dbReference>
<dbReference type="Gene3D" id="3.40.50.1820">
    <property type="entry name" value="alpha/beta hydrolase"/>
    <property type="match status" value="1"/>
</dbReference>
<name>A0A193BY54_AMYOR</name>
<feature type="chain" id="PRO_5039669223" description="Aminopeptidase" evidence="4">
    <location>
        <begin position="32"/>
        <end position="469"/>
    </location>
</feature>
<dbReference type="InterPro" id="IPR008761">
    <property type="entry name" value="Peptidase_S37"/>
</dbReference>
<dbReference type="PANTHER" id="PTHR11010:SF38">
    <property type="entry name" value="LYSOSOMAL PRO-X CARBOXYPEPTIDASE"/>
    <property type="match status" value="1"/>
</dbReference>
<evidence type="ECO:0008006" key="7">
    <source>
        <dbReference type="Google" id="ProtNLM"/>
    </source>
</evidence>
<keyword evidence="6" id="KW-1185">Reference proteome</keyword>
<keyword evidence="3" id="KW-0378">Hydrolase</keyword>
<dbReference type="RefSeq" id="WP_052674836.1">
    <property type="nucleotide sequence ID" value="NZ_CP016174.1"/>
</dbReference>
<dbReference type="Pfam" id="PF05576">
    <property type="entry name" value="Peptidase_S37"/>
    <property type="match status" value="1"/>
</dbReference>
<keyword evidence="2 4" id="KW-0732">Signal</keyword>
<evidence type="ECO:0000313" key="5">
    <source>
        <dbReference type="EMBL" id="ANN17166.1"/>
    </source>
</evidence>
<evidence type="ECO:0000256" key="2">
    <source>
        <dbReference type="ARBA" id="ARBA00022729"/>
    </source>
</evidence>
<dbReference type="KEGG" id="aori:SD37_16970"/>
<gene>
    <name evidence="5" type="ORF">SD37_16970</name>
</gene>
<reference evidence="5 6" key="1">
    <citation type="journal article" date="2015" name="Genome Announc.">
        <title>Draft Genome Sequence of Norvancomycin-Producing Strain Amycolatopsis orientalis CPCC200066.</title>
        <authorList>
            <person name="Lei X."/>
            <person name="Yuan F."/>
            <person name="Shi Y."/>
            <person name="Li X."/>
            <person name="Wang L."/>
            <person name="Hong B."/>
        </authorList>
    </citation>
    <scope>NUCLEOTIDE SEQUENCE [LARGE SCALE GENOMIC DNA]</scope>
    <source>
        <strain evidence="5 6">B-37</strain>
    </source>
</reference>
<organism evidence="5 6">
    <name type="scientific">Amycolatopsis orientalis</name>
    <name type="common">Nocardia orientalis</name>
    <dbReference type="NCBI Taxonomy" id="31958"/>
    <lineage>
        <taxon>Bacteria</taxon>
        <taxon>Bacillati</taxon>
        <taxon>Actinomycetota</taxon>
        <taxon>Actinomycetes</taxon>
        <taxon>Pseudonocardiales</taxon>
        <taxon>Pseudonocardiaceae</taxon>
        <taxon>Amycolatopsis</taxon>
    </lineage>
</organism>
<evidence type="ECO:0000256" key="1">
    <source>
        <dbReference type="ARBA" id="ARBA00022670"/>
    </source>
</evidence>
<dbReference type="eggNOG" id="COG1073">
    <property type="taxonomic scope" value="Bacteria"/>
</dbReference>
<dbReference type="GO" id="GO:0006508">
    <property type="term" value="P:proteolysis"/>
    <property type="evidence" value="ECO:0007669"/>
    <property type="project" value="UniProtKB-KW"/>
</dbReference>